<dbReference type="InterPro" id="IPR007712">
    <property type="entry name" value="RelE/ParE_toxin"/>
</dbReference>
<name>A0A1Y3XHJ0_9ACTN</name>
<sequence>MGREQVRDADAREPYEVSLTDEAVYAYASIASDRIYERVGELIDTLARFPYYGQVYEPYYTAARPPVPCRVLFCAQYGIYYCVDDARREVTVLAIEDERRDPRRRFSANSV</sequence>
<dbReference type="RefSeq" id="WP_094336022.1">
    <property type="nucleotide sequence ID" value="NZ_NFIE01000027.1"/>
</dbReference>
<gene>
    <name evidence="2" type="ORF">B5G02_09365</name>
</gene>
<keyword evidence="3" id="KW-1185">Reference proteome</keyword>
<evidence type="ECO:0000313" key="2">
    <source>
        <dbReference type="EMBL" id="OUN85025.1"/>
    </source>
</evidence>
<dbReference type="Gene3D" id="3.30.2310.20">
    <property type="entry name" value="RelE-like"/>
    <property type="match status" value="1"/>
</dbReference>
<dbReference type="OrthoDB" id="3192341at2"/>
<protein>
    <recommendedName>
        <fullName evidence="4">Plasmid stabilization protein</fullName>
    </recommendedName>
</protein>
<proteinExistence type="predicted"/>
<evidence type="ECO:0000256" key="1">
    <source>
        <dbReference type="ARBA" id="ARBA00022649"/>
    </source>
</evidence>
<accession>A0A1Y3XHJ0</accession>
<dbReference type="SUPFAM" id="SSF143011">
    <property type="entry name" value="RelE-like"/>
    <property type="match status" value="1"/>
</dbReference>
<dbReference type="AlphaFoldDB" id="A0A1Y3XHJ0"/>
<dbReference type="Pfam" id="PF05016">
    <property type="entry name" value="ParE_toxin"/>
    <property type="match status" value="1"/>
</dbReference>
<dbReference type="InterPro" id="IPR035093">
    <property type="entry name" value="RelE/ParE_toxin_dom_sf"/>
</dbReference>
<evidence type="ECO:0000313" key="3">
    <source>
        <dbReference type="Proteomes" id="UP000195781"/>
    </source>
</evidence>
<comment type="caution">
    <text evidence="2">The sequence shown here is derived from an EMBL/GenBank/DDBJ whole genome shotgun (WGS) entry which is preliminary data.</text>
</comment>
<dbReference type="Proteomes" id="UP000195781">
    <property type="component" value="Unassembled WGS sequence"/>
</dbReference>
<reference evidence="3" key="1">
    <citation type="submission" date="2017-04" db="EMBL/GenBank/DDBJ databases">
        <title>Function of individual gut microbiota members based on whole genome sequencing of pure cultures obtained from chicken caecum.</title>
        <authorList>
            <person name="Medvecky M."/>
            <person name="Cejkova D."/>
            <person name="Polansky O."/>
            <person name="Karasova D."/>
            <person name="Kubasova T."/>
            <person name="Cizek A."/>
            <person name="Rychlik I."/>
        </authorList>
    </citation>
    <scope>NUCLEOTIDE SEQUENCE [LARGE SCALE GENOMIC DNA]</scope>
    <source>
        <strain evidence="3">An5</strain>
    </source>
</reference>
<keyword evidence="1" id="KW-1277">Toxin-antitoxin system</keyword>
<organism evidence="2 3">
    <name type="scientific">[Collinsella] massiliensis</name>
    <dbReference type="NCBI Taxonomy" id="1232426"/>
    <lineage>
        <taxon>Bacteria</taxon>
        <taxon>Bacillati</taxon>
        <taxon>Actinomycetota</taxon>
        <taxon>Coriobacteriia</taxon>
        <taxon>Coriobacteriales</taxon>
        <taxon>Coriobacteriaceae</taxon>
        <taxon>Enorma</taxon>
    </lineage>
</organism>
<evidence type="ECO:0008006" key="4">
    <source>
        <dbReference type="Google" id="ProtNLM"/>
    </source>
</evidence>
<dbReference type="EMBL" id="NFIE01000027">
    <property type="protein sequence ID" value="OUN85025.1"/>
    <property type="molecule type" value="Genomic_DNA"/>
</dbReference>